<dbReference type="HOGENOM" id="CLU_2951674_0_0_7"/>
<organism evidence="1 2">
    <name type="scientific">Candidatus Entotheonella gemina</name>
    <dbReference type="NCBI Taxonomy" id="1429439"/>
    <lineage>
        <taxon>Bacteria</taxon>
        <taxon>Pseudomonadati</taxon>
        <taxon>Nitrospinota/Tectimicrobiota group</taxon>
        <taxon>Candidatus Tectimicrobiota</taxon>
        <taxon>Candidatus Entotheonellia</taxon>
        <taxon>Candidatus Entotheonellales</taxon>
        <taxon>Candidatus Entotheonellaceae</taxon>
        <taxon>Candidatus Entotheonella</taxon>
    </lineage>
</organism>
<accession>W4M2D1</accession>
<reference evidence="1 2" key="1">
    <citation type="journal article" date="2014" name="Nature">
        <title>An environmental bacterial taxon with a large and distinct metabolic repertoire.</title>
        <authorList>
            <person name="Wilson M.C."/>
            <person name="Mori T."/>
            <person name="Ruckert C."/>
            <person name="Uria A.R."/>
            <person name="Helf M.J."/>
            <person name="Takada K."/>
            <person name="Gernert C."/>
            <person name="Steffens U.A."/>
            <person name="Heycke N."/>
            <person name="Schmitt S."/>
            <person name="Rinke C."/>
            <person name="Helfrich E.J."/>
            <person name="Brachmann A.O."/>
            <person name="Gurgui C."/>
            <person name="Wakimoto T."/>
            <person name="Kracht M."/>
            <person name="Crusemann M."/>
            <person name="Hentschel U."/>
            <person name="Abe I."/>
            <person name="Matsunaga S."/>
            <person name="Kalinowski J."/>
            <person name="Takeyama H."/>
            <person name="Piel J."/>
        </authorList>
    </citation>
    <scope>NUCLEOTIDE SEQUENCE [LARGE SCALE GENOMIC DNA]</scope>
    <source>
        <strain evidence="2">TSY2</strain>
    </source>
</reference>
<dbReference type="AlphaFoldDB" id="W4M2D1"/>
<comment type="caution">
    <text evidence="1">The sequence shown here is derived from an EMBL/GenBank/DDBJ whole genome shotgun (WGS) entry which is preliminary data.</text>
</comment>
<keyword evidence="2" id="KW-1185">Reference proteome</keyword>
<evidence type="ECO:0000313" key="1">
    <source>
        <dbReference type="EMBL" id="ETX04350.1"/>
    </source>
</evidence>
<dbReference type="EMBL" id="AZHX01001242">
    <property type="protein sequence ID" value="ETX04350.1"/>
    <property type="molecule type" value="Genomic_DNA"/>
</dbReference>
<protein>
    <submittedName>
        <fullName evidence="1">Uncharacterized protein</fullName>
    </submittedName>
</protein>
<sequence>MITQSFYDSLFEYFGFRNIFTIKSELLQIDGVAAWRDRLSLEMELGQRDTDGLPPMRLP</sequence>
<name>W4M2D1_9BACT</name>
<evidence type="ECO:0000313" key="2">
    <source>
        <dbReference type="Proteomes" id="UP000019140"/>
    </source>
</evidence>
<proteinExistence type="predicted"/>
<gene>
    <name evidence="1" type="ORF">ETSY2_29295</name>
</gene>
<dbReference type="Proteomes" id="UP000019140">
    <property type="component" value="Unassembled WGS sequence"/>
</dbReference>